<evidence type="ECO:0000313" key="2">
    <source>
        <dbReference type="EMBL" id="MPC15820.1"/>
    </source>
</evidence>
<gene>
    <name evidence="2" type="ORF">E2C01_008623</name>
</gene>
<proteinExistence type="predicted"/>
<keyword evidence="3" id="KW-1185">Reference proteome</keyword>
<dbReference type="Proteomes" id="UP000324222">
    <property type="component" value="Unassembled WGS sequence"/>
</dbReference>
<reference evidence="2 3" key="1">
    <citation type="submission" date="2019-05" db="EMBL/GenBank/DDBJ databases">
        <title>Another draft genome of Portunus trituberculatus and its Hox gene families provides insights of decapod evolution.</title>
        <authorList>
            <person name="Jeong J.-H."/>
            <person name="Song I."/>
            <person name="Kim S."/>
            <person name="Choi T."/>
            <person name="Kim D."/>
            <person name="Ryu S."/>
            <person name="Kim W."/>
        </authorList>
    </citation>
    <scope>NUCLEOTIDE SEQUENCE [LARGE SCALE GENOMIC DNA]</scope>
    <source>
        <tissue evidence="2">Muscle</tissue>
    </source>
</reference>
<sequence>MLPCRHTNRQTGQEHKRKKGEKGEGRGLVSTSPFTYSPHCASIITTLHHHHSTTTAGLGHPIPVIHRPSLSRTISASRRLISIPLAPDGSRTPLLSPR</sequence>
<dbReference type="AlphaFoldDB" id="A0A5B7D2C0"/>
<dbReference type="EMBL" id="VSRR010000457">
    <property type="protein sequence ID" value="MPC15820.1"/>
    <property type="molecule type" value="Genomic_DNA"/>
</dbReference>
<feature type="region of interest" description="Disordered" evidence="1">
    <location>
        <begin position="1"/>
        <end position="32"/>
    </location>
</feature>
<comment type="caution">
    <text evidence="2">The sequence shown here is derived from an EMBL/GenBank/DDBJ whole genome shotgun (WGS) entry which is preliminary data.</text>
</comment>
<accession>A0A5B7D2C0</accession>
<protein>
    <submittedName>
        <fullName evidence="2">Uncharacterized protein</fullName>
    </submittedName>
</protein>
<organism evidence="2 3">
    <name type="scientific">Portunus trituberculatus</name>
    <name type="common">Swimming crab</name>
    <name type="synonym">Neptunus trituberculatus</name>
    <dbReference type="NCBI Taxonomy" id="210409"/>
    <lineage>
        <taxon>Eukaryota</taxon>
        <taxon>Metazoa</taxon>
        <taxon>Ecdysozoa</taxon>
        <taxon>Arthropoda</taxon>
        <taxon>Crustacea</taxon>
        <taxon>Multicrustacea</taxon>
        <taxon>Malacostraca</taxon>
        <taxon>Eumalacostraca</taxon>
        <taxon>Eucarida</taxon>
        <taxon>Decapoda</taxon>
        <taxon>Pleocyemata</taxon>
        <taxon>Brachyura</taxon>
        <taxon>Eubrachyura</taxon>
        <taxon>Portunoidea</taxon>
        <taxon>Portunidae</taxon>
        <taxon>Portuninae</taxon>
        <taxon>Portunus</taxon>
    </lineage>
</organism>
<evidence type="ECO:0000313" key="3">
    <source>
        <dbReference type="Proteomes" id="UP000324222"/>
    </source>
</evidence>
<evidence type="ECO:0000256" key="1">
    <source>
        <dbReference type="SAM" id="MobiDB-lite"/>
    </source>
</evidence>
<name>A0A5B7D2C0_PORTR</name>